<keyword evidence="3" id="KW-1185">Reference proteome</keyword>
<evidence type="ECO:0000256" key="1">
    <source>
        <dbReference type="SAM" id="Phobius"/>
    </source>
</evidence>
<dbReference type="Gramene" id="OQU84239">
    <property type="protein sequence ID" value="OQU84239"/>
    <property type="gene ID" value="SORBI_3004G018150"/>
</dbReference>
<name>A0A1Z5RKY3_SORBI</name>
<reference evidence="3" key="2">
    <citation type="journal article" date="2018" name="Plant J.">
        <title>The Sorghum bicolor reference genome: improved assembly, gene annotations, a transcriptome atlas, and signatures of genome organization.</title>
        <authorList>
            <person name="McCormick R.F."/>
            <person name="Truong S.K."/>
            <person name="Sreedasyam A."/>
            <person name="Jenkins J."/>
            <person name="Shu S."/>
            <person name="Sims D."/>
            <person name="Kennedy M."/>
            <person name="Amirebrahimi M."/>
            <person name="Weers B.D."/>
            <person name="McKinley B."/>
            <person name="Mattison A."/>
            <person name="Morishige D.T."/>
            <person name="Grimwood J."/>
            <person name="Schmutz J."/>
            <person name="Mullet J.E."/>
        </authorList>
    </citation>
    <scope>NUCLEOTIDE SEQUENCE [LARGE SCALE GENOMIC DNA]</scope>
    <source>
        <strain evidence="3">cv. BTx623</strain>
    </source>
</reference>
<sequence>MSNEWLVLKLTSRIISGFELGSILVLEPHPSYCLLQKMAKYGDLKLDMLVLILCVCSLRFVIVQHIKYYDEFDT</sequence>
<reference evidence="2 3" key="1">
    <citation type="journal article" date="2009" name="Nature">
        <title>The Sorghum bicolor genome and the diversification of grasses.</title>
        <authorList>
            <person name="Paterson A.H."/>
            <person name="Bowers J.E."/>
            <person name="Bruggmann R."/>
            <person name="Dubchak I."/>
            <person name="Grimwood J."/>
            <person name="Gundlach H."/>
            <person name="Haberer G."/>
            <person name="Hellsten U."/>
            <person name="Mitros T."/>
            <person name="Poliakov A."/>
            <person name="Schmutz J."/>
            <person name="Spannagl M."/>
            <person name="Tang H."/>
            <person name="Wang X."/>
            <person name="Wicker T."/>
            <person name="Bharti A.K."/>
            <person name="Chapman J."/>
            <person name="Feltus F.A."/>
            <person name="Gowik U."/>
            <person name="Grigoriev I.V."/>
            <person name="Lyons E."/>
            <person name="Maher C.A."/>
            <person name="Martis M."/>
            <person name="Narechania A."/>
            <person name="Otillar R.P."/>
            <person name="Penning B.W."/>
            <person name="Salamov A.A."/>
            <person name="Wang Y."/>
            <person name="Zhang L."/>
            <person name="Carpita N.C."/>
            <person name="Freeling M."/>
            <person name="Gingle A.R."/>
            <person name="Hash C.T."/>
            <person name="Keller B."/>
            <person name="Klein P."/>
            <person name="Kresovich S."/>
            <person name="McCann M.C."/>
            <person name="Ming R."/>
            <person name="Peterson D.G."/>
            <person name="Mehboob-ur-Rahman"/>
            <person name="Ware D."/>
            <person name="Westhoff P."/>
            <person name="Mayer K.F."/>
            <person name="Messing J."/>
            <person name="Rokhsar D.S."/>
        </authorList>
    </citation>
    <scope>NUCLEOTIDE SEQUENCE [LARGE SCALE GENOMIC DNA]</scope>
    <source>
        <strain evidence="3">cv. BTx623</strain>
    </source>
</reference>
<dbReference type="InParanoid" id="A0A1Z5RKY3"/>
<protein>
    <submittedName>
        <fullName evidence="2">Uncharacterized protein</fullName>
    </submittedName>
</protein>
<keyword evidence="1" id="KW-0472">Membrane</keyword>
<accession>A0A1Z5RKY3</accession>
<dbReference type="EMBL" id="CM000763">
    <property type="protein sequence ID" value="OQU84239.1"/>
    <property type="molecule type" value="Genomic_DNA"/>
</dbReference>
<keyword evidence="1" id="KW-1133">Transmembrane helix</keyword>
<feature type="transmembrane region" description="Helical" evidence="1">
    <location>
        <begin position="46"/>
        <end position="66"/>
    </location>
</feature>
<evidence type="ECO:0000313" key="3">
    <source>
        <dbReference type="Proteomes" id="UP000000768"/>
    </source>
</evidence>
<dbReference type="Proteomes" id="UP000000768">
    <property type="component" value="Chromosome 4"/>
</dbReference>
<proteinExistence type="predicted"/>
<evidence type="ECO:0000313" key="2">
    <source>
        <dbReference type="EMBL" id="OQU84239.1"/>
    </source>
</evidence>
<dbReference type="AlphaFoldDB" id="A0A1Z5RKY3"/>
<organism evidence="2 3">
    <name type="scientific">Sorghum bicolor</name>
    <name type="common">Sorghum</name>
    <name type="synonym">Sorghum vulgare</name>
    <dbReference type="NCBI Taxonomy" id="4558"/>
    <lineage>
        <taxon>Eukaryota</taxon>
        <taxon>Viridiplantae</taxon>
        <taxon>Streptophyta</taxon>
        <taxon>Embryophyta</taxon>
        <taxon>Tracheophyta</taxon>
        <taxon>Spermatophyta</taxon>
        <taxon>Magnoliopsida</taxon>
        <taxon>Liliopsida</taxon>
        <taxon>Poales</taxon>
        <taxon>Poaceae</taxon>
        <taxon>PACMAD clade</taxon>
        <taxon>Panicoideae</taxon>
        <taxon>Andropogonodae</taxon>
        <taxon>Andropogoneae</taxon>
        <taxon>Sorghinae</taxon>
        <taxon>Sorghum</taxon>
    </lineage>
</organism>
<keyword evidence="1" id="KW-0812">Transmembrane</keyword>
<gene>
    <name evidence="2" type="ORF">SORBI_3004G018150</name>
</gene>